<keyword evidence="8" id="KW-0560">Oxidoreductase</keyword>
<organism evidence="8 9">
    <name type="scientific">Rubrivirga litoralis</name>
    <dbReference type="NCBI Taxonomy" id="3075598"/>
    <lineage>
        <taxon>Bacteria</taxon>
        <taxon>Pseudomonadati</taxon>
        <taxon>Rhodothermota</taxon>
        <taxon>Rhodothermia</taxon>
        <taxon>Rhodothermales</taxon>
        <taxon>Rubricoccaceae</taxon>
        <taxon>Rubrivirga</taxon>
    </lineage>
</organism>
<dbReference type="GO" id="GO:0003868">
    <property type="term" value="F:4-hydroxyphenylpyruvate dioxygenase activity"/>
    <property type="evidence" value="ECO:0007669"/>
    <property type="project" value="UniProtKB-EC"/>
</dbReference>
<feature type="domain" description="VOC" evidence="7">
    <location>
        <begin position="64"/>
        <end position="194"/>
    </location>
</feature>
<keyword evidence="9" id="KW-1185">Reference proteome</keyword>
<comment type="caution">
    <text evidence="8">The sequence shown here is derived from an EMBL/GenBank/DDBJ whole genome shotgun (WGS) entry which is preliminary data.</text>
</comment>
<evidence type="ECO:0000259" key="7">
    <source>
        <dbReference type="PROSITE" id="PS51819"/>
    </source>
</evidence>
<dbReference type="Pfam" id="PF00903">
    <property type="entry name" value="Glyoxalase"/>
    <property type="match status" value="1"/>
</dbReference>
<dbReference type="PIRSF" id="PIRSF009283">
    <property type="entry name" value="HPP_dOase"/>
    <property type="match status" value="1"/>
</dbReference>
<dbReference type="InterPro" id="IPR041735">
    <property type="entry name" value="4OHPhenylPyrv_dOase_C"/>
</dbReference>
<dbReference type="PANTHER" id="PTHR11959">
    <property type="entry name" value="4-HYDROXYPHENYLPYRUVATE DIOXYGENASE"/>
    <property type="match status" value="1"/>
</dbReference>
<comment type="cofactor">
    <cofactor evidence="1">
        <name>Fe cation</name>
        <dbReference type="ChEBI" id="CHEBI:24875"/>
    </cofactor>
</comment>
<dbReference type="EC" id="1.13.11.27" evidence="8"/>
<dbReference type="EMBL" id="JAVRHT010000003">
    <property type="protein sequence ID" value="MDT0630587.1"/>
    <property type="molecule type" value="Genomic_DNA"/>
</dbReference>
<dbReference type="Pfam" id="PF13669">
    <property type="entry name" value="Glyoxalase_4"/>
    <property type="match status" value="1"/>
</dbReference>
<name>A0ABU3BMR3_9BACT</name>
<dbReference type="CDD" id="cd07250">
    <property type="entry name" value="HPPD_C_like"/>
    <property type="match status" value="1"/>
</dbReference>
<evidence type="ECO:0000313" key="9">
    <source>
        <dbReference type="Proteomes" id="UP001267426"/>
    </source>
</evidence>
<dbReference type="Gene3D" id="3.10.180.10">
    <property type="entry name" value="2,3-Dihydroxybiphenyl 1,2-Dioxygenase, domain 1"/>
    <property type="match status" value="2"/>
</dbReference>
<dbReference type="CDD" id="cd08342">
    <property type="entry name" value="HPPD_N_like"/>
    <property type="match status" value="1"/>
</dbReference>
<sequence length="419" mass="46601">MSTQPNPADLTSDPATESGDGSALGAVATEPAAQQTNADTAEKAGLSLKGAPDHVEDDFLPINGTDHIEFYVGNAKQAARYYASCFGFEIKAYRGPETGHRDSASYLLVQDKVRFVLTTAIRSDHPIAQHVAKHGDGVKDIALWVDDARKSFEEVTKRGATAVREPQVLSDDDGEVVVSAMGTYGDTIHTFVERKDYDGLFMPGFEAYDNPYWKPEGVGLKYVDHCVGNVHLGDMNKYVQYYSDTMGFRNLLTFTDSDIQTEYSSLMSKVMSNGNERIKFPINEPAQGKKRSQIDEYLDFYDGAGVQHIALATDDILDTVSKLRARGVEFLTVPTNYYEQLQGRVGQIDEPVDQLAELGILVDRDPDGYLLQIFTKPVEDRPTVFYEIIQRKGARTFGEGNFKALFEAIEREQERRGNL</sequence>
<keyword evidence="8" id="KW-0223">Dioxygenase</keyword>
<dbReference type="PANTHER" id="PTHR11959:SF1">
    <property type="entry name" value="4-HYDROXYPHENYLPYRUVATE DIOXYGENASE"/>
    <property type="match status" value="1"/>
</dbReference>
<evidence type="ECO:0000256" key="2">
    <source>
        <dbReference type="ARBA" id="ARBA00005877"/>
    </source>
</evidence>
<reference evidence="8 9" key="1">
    <citation type="submission" date="2023-09" db="EMBL/GenBank/DDBJ databases">
        <authorList>
            <person name="Rey-Velasco X."/>
        </authorList>
    </citation>
    <scope>NUCLEOTIDE SEQUENCE [LARGE SCALE GENOMIC DNA]</scope>
    <source>
        <strain evidence="8 9">F394</strain>
    </source>
</reference>
<dbReference type="InterPro" id="IPR029068">
    <property type="entry name" value="Glyas_Bleomycin-R_OHBP_Dase"/>
</dbReference>
<accession>A0ABU3BMR3</accession>
<comment type="similarity">
    <text evidence="2">Belongs to the 4HPPD family.</text>
</comment>
<keyword evidence="3" id="KW-0479">Metal-binding</keyword>
<dbReference type="InterPro" id="IPR037523">
    <property type="entry name" value="VOC_core"/>
</dbReference>
<protein>
    <submittedName>
        <fullName evidence="8">4-hydroxyphenylpyruvate dioxygenase</fullName>
        <ecNumber evidence="8">1.13.11.27</ecNumber>
    </submittedName>
</protein>
<evidence type="ECO:0000256" key="5">
    <source>
        <dbReference type="ARBA" id="ARBA00023004"/>
    </source>
</evidence>
<keyword evidence="5" id="KW-0408">Iron</keyword>
<dbReference type="InterPro" id="IPR005956">
    <property type="entry name" value="4OHPhenylPyrv_dOase"/>
</dbReference>
<keyword evidence="4" id="KW-0677">Repeat</keyword>
<evidence type="ECO:0000256" key="3">
    <source>
        <dbReference type="ARBA" id="ARBA00022723"/>
    </source>
</evidence>
<dbReference type="PROSITE" id="PS51819">
    <property type="entry name" value="VOC"/>
    <property type="match status" value="2"/>
</dbReference>
<dbReference type="InterPro" id="IPR004360">
    <property type="entry name" value="Glyas_Fos-R_dOase_dom"/>
</dbReference>
<feature type="domain" description="VOC" evidence="7">
    <location>
        <begin position="222"/>
        <end position="376"/>
    </location>
</feature>
<evidence type="ECO:0000313" key="8">
    <source>
        <dbReference type="EMBL" id="MDT0630587.1"/>
    </source>
</evidence>
<evidence type="ECO:0000256" key="4">
    <source>
        <dbReference type="ARBA" id="ARBA00022737"/>
    </source>
</evidence>
<evidence type="ECO:0000256" key="1">
    <source>
        <dbReference type="ARBA" id="ARBA00001962"/>
    </source>
</evidence>
<dbReference type="RefSeq" id="WP_311661793.1">
    <property type="nucleotide sequence ID" value="NZ_JAVRHT010000003.1"/>
</dbReference>
<feature type="region of interest" description="Disordered" evidence="6">
    <location>
        <begin position="1"/>
        <end position="40"/>
    </location>
</feature>
<dbReference type="InterPro" id="IPR041736">
    <property type="entry name" value="4OHPhenylPyrv_dOase_N"/>
</dbReference>
<gene>
    <name evidence="8" type="primary">hppD</name>
    <name evidence="8" type="ORF">RM540_02400</name>
</gene>
<dbReference type="SUPFAM" id="SSF54593">
    <property type="entry name" value="Glyoxalase/Bleomycin resistance protein/Dihydroxybiphenyl dioxygenase"/>
    <property type="match status" value="1"/>
</dbReference>
<proteinExistence type="inferred from homology"/>
<dbReference type="Proteomes" id="UP001267426">
    <property type="component" value="Unassembled WGS sequence"/>
</dbReference>
<dbReference type="NCBIfam" id="TIGR01263">
    <property type="entry name" value="4HPPD"/>
    <property type="match status" value="1"/>
</dbReference>
<evidence type="ECO:0000256" key="6">
    <source>
        <dbReference type="SAM" id="MobiDB-lite"/>
    </source>
</evidence>